<evidence type="ECO:0000259" key="1">
    <source>
        <dbReference type="Pfam" id="PF05299"/>
    </source>
</evidence>
<dbReference type="Pfam" id="PF05299">
    <property type="entry name" value="Peptidase_M61"/>
    <property type="match status" value="1"/>
</dbReference>
<name>A0ABR2XTF7_9PEZI</name>
<accession>A0ABR2XTF7</accession>
<dbReference type="Proteomes" id="UP001465668">
    <property type="component" value="Unassembled WGS sequence"/>
</dbReference>
<protein>
    <submittedName>
        <fullName evidence="2">Peptidase M61 catalytic domain-containing protein</fullName>
    </submittedName>
</protein>
<reference evidence="2 3" key="1">
    <citation type="submission" date="2024-02" db="EMBL/GenBank/DDBJ databases">
        <title>First draft genome assembly of two strains of Seiridium cardinale.</title>
        <authorList>
            <person name="Emiliani G."/>
            <person name="Scali E."/>
        </authorList>
    </citation>
    <scope>NUCLEOTIDE SEQUENCE [LARGE SCALE GENOMIC DNA]</scope>
    <source>
        <strain evidence="2 3">BM-138-000479</strain>
    </source>
</reference>
<feature type="domain" description="Peptidase M61 catalytic" evidence="1">
    <location>
        <begin position="169"/>
        <end position="217"/>
    </location>
</feature>
<proteinExistence type="predicted"/>
<dbReference type="EMBL" id="JARVKM010000023">
    <property type="protein sequence ID" value="KAK9777094.1"/>
    <property type="molecule type" value="Genomic_DNA"/>
</dbReference>
<comment type="caution">
    <text evidence="2">The sequence shown here is derived from an EMBL/GenBank/DDBJ whole genome shotgun (WGS) entry which is preliminary data.</text>
</comment>
<evidence type="ECO:0000313" key="3">
    <source>
        <dbReference type="Proteomes" id="UP001465668"/>
    </source>
</evidence>
<dbReference type="InterPro" id="IPR007963">
    <property type="entry name" value="Peptidase_M61_catalytic"/>
</dbReference>
<keyword evidence="3" id="KW-1185">Reference proteome</keyword>
<evidence type="ECO:0000313" key="2">
    <source>
        <dbReference type="EMBL" id="KAK9777094.1"/>
    </source>
</evidence>
<gene>
    <name evidence="2" type="ORF">SCAR479_06162</name>
</gene>
<sequence length="368" mass="41317">MSFILRPATDRVLDTTIEWDVESTPSGTRAACSLGEGIRVSAQIKATDLDECFFAVGPLHSYPRGETGEPFGIYWLSDSPFDAGALGAKTKALSPRMVKFFDDPDPTYRVFIRRNIQKCVSGRGQHGGFVYAWTMVVPRDIDEVLIYETVHNWPRLGHSVGGPTMEEMADGWFNEGIAEYYSLVLPFRSGIFSGQDFVRRINIRIPAYYTNPDRTIKNKDVQDRFWVGGHINRIPYQRGFMKRAGARSLDQLIINMVHPRRQEQPHNIPVWNSMLEKQLGPATETSYQEMSVVLVSVYLRVVEGLDWTLLRQDQEEFCLGFDEASLSPKGGVVMDLIPTSRVPKQGCRWGASLHSSTASSSLKGGAKS</sequence>
<organism evidence="2 3">
    <name type="scientific">Seiridium cardinale</name>
    <dbReference type="NCBI Taxonomy" id="138064"/>
    <lineage>
        <taxon>Eukaryota</taxon>
        <taxon>Fungi</taxon>
        <taxon>Dikarya</taxon>
        <taxon>Ascomycota</taxon>
        <taxon>Pezizomycotina</taxon>
        <taxon>Sordariomycetes</taxon>
        <taxon>Xylariomycetidae</taxon>
        <taxon>Amphisphaeriales</taxon>
        <taxon>Sporocadaceae</taxon>
        <taxon>Seiridium</taxon>
    </lineage>
</organism>